<proteinExistence type="predicted"/>
<reference evidence="2" key="1">
    <citation type="journal article" date="2019" name="Int. J. Syst. Evol. Microbiol.">
        <title>The Global Catalogue of Microorganisms (GCM) 10K type strain sequencing project: providing services to taxonomists for standard genome sequencing and annotation.</title>
        <authorList>
            <consortium name="The Broad Institute Genomics Platform"/>
            <consortium name="The Broad Institute Genome Sequencing Center for Infectious Disease"/>
            <person name="Wu L."/>
            <person name="Ma J."/>
        </authorList>
    </citation>
    <scope>NUCLEOTIDE SEQUENCE [LARGE SCALE GENOMIC DNA]</scope>
    <source>
        <strain evidence="2">CGMCC 1.13718</strain>
    </source>
</reference>
<evidence type="ECO:0000313" key="1">
    <source>
        <dbReference type="EMBL" id="MFC6634612.1"/>
    </source>
</evidence>
<dbReference type="Proteomes" id="UP001596425">
    <property type="component" value="Unassembled WGS sequence"/>
</dbReference>
<comment type="caution">
    <text evidence="1">The sequence shown here is derived from an EMBL/GenBank/DDBJ whole genome shotgun (WGS) entry which is preliminary data.</text>
</comment>
<evidence type="ECO:0000313" key="2">
    <source>
        <dbReference type="Proteomes" id="UP001596425"/>
    </source>
</evidence>
<organism evidence="1 2">
    <name type="scientific">Microbulbifer taiwanensis</name>
    <dbReference type="NCBI Taxonomy" id="986746"/>
    <lineage>
        <taxon>Bacteria</taxon>
        <taxon>Pseudomonadati</taxon>
        <taxon>Pseudomonadota</taxon>
        <taxon>Gammaproteobacteria</taxon>
        <taxon>Cellvibrionales</taxon>
        <taxon>Microbulbiferaceae</taxon>
        <taxon>Microbulbifer</taxon>
    </lineage>
</organism>
<sequence>MHVLRRSLRSHYCAKRAQGKLPLLAALYAIMNSESLANKLSEIYQIDEWGSYCSNIPKEVKNLAFQLAEPMWVENMLAKGRLLVHPEVAEDLKGQNYKPNMHQKKMIWASILGSDETPDSEKRFYKIKKLLIGRYGEDWWEDVYQRKNNVWAARQRIQKSVSGSMISAFVENTILGAHCAREERQRALCMIKK</sequence>
<name>A0ABW1YSR7_9GAMM</name>
<dbReference type="EMBL" id="JBHSVR010000001">
    <property type="protein sequence ID" value="MFC6634612.1"/>
    <property type="molecule type" value="Genomic_DNA"/>
</dbReference>
<keyword evidence="2" id="KW-1185">Reference proteome</keyword>
<dbReference type="RefSeq" id="WP_377516643.1">
    <property type="nucleotide sequence ID" value="NZ_JBHSVR010000001.1"/>
</dbReference>
<gene>
    <name evidence="1" type="ORF">ACFQBM_15090</name>
</gene>
<accession>A0ABW1YSR7</accession>
<protein>
    <submittedName>
        <fullName evidence="1">Uncharacterized protein</fullName>
    </submittedName>
</protein>